<dbReference type="EMBL" id="PVSN01000066">
    <property type="protein sequence ID" value="TGE71481.1"/>
    <property type="molecule type" value="Genomic_DNA"/>
</dbReference>
<proteinExistence type="predicted"/>
<gene>
    <name evidence="2" type="ORF">C6P11_08950</name>
</gene>
<sequence>MPSKILAVEFIKHRKRLLPAVLLSYLMVTFVLALYLPRLQQPGQFVVLVKLFIGLFSPLLMNI</sequence>
<evidence type="ECO:0000313" key="3">
    <source>
        <dbReference type="Proteomes" id="UP000297646"/>
    </source>
</evidence>
<keyword evidence="1" id="KW-0472">Membrane</keyword>
<keyword evidence="1" id="KW-0812">Transmembrane</keyword>
<name>A0A4Z0RYC7_WEICO</name>
<feature type="transmembrane region" description="Helical" evidence="1">
    <location>
        <begin position="43"/>
        <end position="61"/>
    </location>
</feature>
<feature type="transmembrane region" description="Helical" evidence="1">
    <location>
        <begin position="20"/>
        <end position="37"/>
    </location>
</feature>
<dbReference type="AlphaFoldDB" id="A0A4Z0RYC7"/>
<evidence type="ECO:0000256" key="1">
    <source>
        <dbReference type="SAM" id="Phobius"/>
    </source>
</evidence>
<accession>A0A4Z0RYC7</accession>
<organism evidence="2 3">
    <name type="scientific">Weissella confusa</name>
    <name type="common">Lactobacillus confusus</name>
    <dbReference type="NCBI Taxonomy" id="1583"/>
    <lineage>
        <taxon>Bacteria</taxon>
        <taxon>Bacillati</taxon>
        <taxon>Bacillota</taxon>
        <taxon>Bacilli</taxon>
        <taxon>Lactobacillales</taxon>
        <taxon>Lactobacillaceae</taxon>
        <taxon>Weissella</taxon>
    </lineage>
</organism>
<comment type="caution">
    <text evidence="2">The sequence shown here is derived from an EMBL/GenBank/DDBJ whole genome shotgun (WGS) entry which is preliminary data.</text>
</comment>
<protein>
    <submittedName>
        <fullName evidence="2">Uncharacterized protein</fullName>
    </submittedName>
</protein>
<keyword evidence="1" id="KW-1133">Transmembrane helix</keyword>
<dbReference type="Proteomes" id="UP000297646">
    <property type="component" value="Unassembled WGS sequence"/>
</dbReference>
<reference evidence="2 3" key="1">
    <citation type="submission" date="2018-03" db="EMBL/GenBank/DDBJ databases">
        <title>Genome sequencing of Weissella confusa isolates.</title>
        <authorList>
            <person name="Kajala I."/>
            <person name="Baruah R."/>
            <person name="Bergsveinson J."/>
            <person name="Juvonen R."/>
            <person name="Ziola B."/>
        </authorList>
    </citation>
    <scope>NUCLEOTIDE SEQUENCE [LARGE SCALE GENOMIC DNA]</scope>
    <source>
        <strain evidence="2 3">VTT E-062653</strain>
    </source>
</reference>
<evidence type="ECO:0000313" key="2">
    <source>
        <dbReference type="EMBL" id="TGE71481.1"/>
    </source>
</evidence>